<dbReference type="Pfam" id="PF00512">
    <property type="entry name" value="HisKA"/>
    <property type="match status" value="1"/>
</dbReference>
<comment type="subcellular location">
    <subcellularLocation>
        <location evidence="2">Cell membrane</location>
        <topology evidence="2">Multi-pass membrane protein</topology>
    </subcellularLocation>
</comment>
<evidence type="ECO:0000256" key="9">
    <source>
        <dbReference type="ARBA" id="ARBA00022777"/>
    </source>
</evidence>
<evidence type="ECO:0000256" key="13">
    <source>
        <dbReference type="ARBA" id="ARBA00023136"/>
    </source>
</evidence>
<evidence type="ECO:0000259" key="16">
    <source>
        <dbReference type="PROSITE" id="PS50885"/>
    </source>
</evidence>
<dbReference type="EC" id="2.7.13.3" evidence="3"/>
<evidence type="ECO:0000256" key="10">
    <source>
        <dbReference type="ARBA" id="ARBA00022840"/>
    </source>
</evidence>
<feature type="domain" description="Histidine kinase" evidence="15">
    <location>
        <begin position="261"/>
        <end position="474"/>
    </location>
</feature>
<evidence type="ECO:0000256" key="3">
    <source>
        <dbReference type="ARBA" id="ARBA00012438"/>
    </source>
</evidence>
<dbReference type="CDD" id="cd06225">
    <property type="entry name" value="HAMP"/>
    <property type="match status" value="1"/>
</dbReference>
<dbReference type="CDD" id="cd00082">
    <property type="entry name" value="HisKA"/>
    <property type="match status" value="1"/>
</dbReference>
<dbReference type="CDD" id="cd00075">
    <property type="entry name" value="HATPase"/>
    <property type="match status" value="1"/>
</dbReference>
<gene>
    <name evidence="17" type="ORF">A5821_001659</name>
</gene>
<dbReference type="PROSITE" id="PS50109">
    <property type="entry name" value="HIS_KIN"/>
    <property type="match status" value="1"/>
</dbReference>
<keyword evidence="13 14" id="KW-0472">Membrane</keyword>
<dbReference type="SMART" id="SM00387">
    <property type="entry name" value="HATPase_c"/>
    <property type="match status" value="1"/>
</dbReference>
<dbReference type="PANTHER" id="PTHR45528:SF1">
    <property type="entry name" value="SENSOR HISTIDINE KINASE CPXA"/>
    <property type="match status" value="1"/>
</dbReference>
<evidence type="ECO:0000256" key="4">
    <source>
        <dbReference type="ARBA" id="ARBA00022475"/>
    </source>
</evidence>
<evidence type="ECO:0000256" key="12">
    <source>
        <dbReference type="ARBA" id="ARBA00023012"/>
    </source>
</evidence>
<evidence type="ECO:0000256" key="1">
    <source>
        <dbReference type="ARBA" id="ARBA00000085"/>
    </source>
</evidence>
<keyword evidence="12" id="KW-0902">Two-component regulatory system</keyword>
<sequence>MKITLKNFLFSISIIFMVTTVSLMILYFVMPIYYEHTKLNEVANEFNKITQQLNNEPLDRMKKKIDKEVLDRKEMITLIISDKKGKMIYPFTSDDGESFNIQVREGDTVENVGTSDGMNVQLTRADRNNGKTMKHEIKDNQGNEYYLLGIYSLQPVSDASKILLQIYPVLLLIDFLIGGVAAYFYSRFSTKRIKELSIATNQMLSLDHTIKCEIKGRDELATLAQDINQLDHTLLMTIDALKAEVAKVEEIERSKAEFMRVTSHELKTPITSLMGIIDGMIYNVGKFKDREHYLEVCKEILQQQTDMIQNVLTVSKLDMISIEEQENELFSLKEVIEAKLKTFILLAEVTHVELIVHLEECELEGDKEEVGKVIDNLLSNALRYTRQDGRIELFLNQQTLIIENEATKVLTKNELSQIFEPFYRPDFSRNRDTGGSGLGLFIVKQILDKQGWNFSFKELEGERMCFSIYFDTDRMIL</sequence>
<keyword evidence="10" id="KW-0067">ATP-binding</keyword>
<dbReference type="RefSeq" id="WP_086314086.1">
    <property type="nucleotide sequence ID" value="NZ_CP147244.1"/>
</dbReference>
<dbReference type="PRINTS" id="PR00344">
    <property type="entry name" value="BCTRLSENSOR"/>
</dbReference>
<proteinExistence type="predicted"/>
<keyword evidence="5" id="KW-0597">Phosphoprotein</keyword>
<dbReference type="InterPro" id="IPR005467">
    <property type="entry name" value="His_kinase_dom"/>
</dbReference>
<dbReference type="InterPro" id="IPR036890">
    <property type="entry name" value="HATPase_C_sf"/>
</dbReference>
<evidence type="ECO:0000256" key="5">
    <source>
        <dbReference type="ARBA" id="ARBA00022553"/>
    </source>
</evidence>
<evidence type="ECO:0000256" key="7">
    <source>
        <dbReference type="ARBA" id="ARBA00022692"/>
    </source>
</evidence>
<evidence type="ECO:0000313" key="17">
    <source>
        <dbReference type="EMBL" id="WYK00561.1"/>
    </source>
</evidence>
<dbReference type="GO" id="GO:0000155">
    <property type="term" value="F:phosphorelay sensor kinase activity"/>
    <property type="evidence" value="ECO:0007669"/>
    <property type="project" value="InterPro"/>
</dbReference>
<keyword evidence="6" id="KW-0808">Transferase</keyword>
<dbReference type="AlphaFoldDB" id="A0AAQ3WDP0"/>
<name>A0AAQ3WDP0_9ENTE</name>
<dbReference type="SMART" id="SM00304">
    <property type="entry name" value="HAMP"/>
    <property type="match status" value="1"/>
</dbReference>
<feature type="domain" description="HAMP" evidence="16">
    <location>
        <begin position="187"/>
        <end position="239"/>
    </location>
</feature>
<dbReference type="InterPro" id="IPR003660">
    <property type="entry name" value="HAMP_dom"/>
</dbReference>
<dbReference type="InterPro" id="IPR050398">
    <property type="entry name" value="HssS/ArlS-like"/>
</dbReference>
<dbReference type="Pfam" id="PF02518">
    <property type="entry name" value="HATPase_c"/>
    <property type="match status" value="1"/>
</dbReference>
<dbReference type="GO" id="GO:0005524">
    <property type="term" value="F:ATP binding"/>
    <property type="evidence" value="ECO:0007669"/>
    <property type="project" value="UniProtKB-KW"/>
</dbReference>
<dbReference type="Gene3D" id="3.30.565.10">
    <property type="entry name" value="Histidine kinase-like ATPase, C-terminal domain"/>
    <property type="match status" value="1"/>
</dbReference>
<dbReference type="InterPro" id="IPR003661">
    <property type="entry name" value="HisK_dim/P_dom"/>
</dbReference>
<keyword evidence="7 14" id="KW-0812">Transmembrane</keyword>
<dbReference type="EMBL" id="CP147244">
    <property type="protein sequence ID" value="WYK00561.1"/>
    <property type="molecule type" value="Genomic_DNA"/>
</dbReference>
<protein>
    <recommendedName>
        <fullName evidence="3">histidine kinase</fullName>
        <ecNumber evidence="3">2.7.13.3</ecNumber>
    </recommendedName>
</protein>
<reference evidence="17 18" key="2">
    <citation type="submission" date="2024-03" db="EMBL/GenBank/DDBJ databases">
        <title>The Genome Sequence of Enterococcus sp. DIV0205d.</title>
        <authorList>
            <consortium name="The Broad Institute Genomics Platform"/>
            <consortium name="The Broad Institute Microbial Omics Core"/>
            <consortium name="The Broad Institute Genomic Center for Infectious Diseases"/>
            <person name="Earl A."/>
            <person name="Manson A."/>
            <person name="Gilmore M."/>
            <person name="Schwartman J."/>
            <person name="Shea T."/>
            <person name="Abouelleil A."/>
            <person name="Cao P."/>
            <person name="Chapman S."/>
            <person name="Cusick C."/>
            <person name="Young S."/>
            <person name="Neafsey D."/>
            <person name="Nusbaum C."/>
            <person name="Birren B."/>
        </authorList>
    </citation>
    <scope>NUCLEOTIDE SEQUENCE [LARGE SCALE GENOMIC DNA]</scope>
    <source>
        <strain evidence="17 18">7F3_DIV0205</strain>
    </source>
</reference>
<evidence type="ECO:0000256" key="2">
    <source>
        <dbReference type="ARBA" id="ARBA00004651"/>
    </source>
</evidence>
<keyword evidence="8" id="KW-0547">Nucleotide-binding</keyword>
<evidence type="ECO:0000256" key="14">
    <source>
        <dbReference type="SAM" id="Phobius"/>
    </source>
</evidence>
<comment type="catalytic activity">
    <reaction evidence="1">
        <text>ATP + protein L-histidine = ADP + protein N-phospho-L-histidine.</text>
        <dbReference type="EC" id="2.7.13.3"/>
    </reaction>
</comment>
<accession>A0AAQ3WDP0</accession>
<dbReference type="GO" id="GO:0005886">
    <property type="term" value="C:plasma membrane"/>
    <property type="evidence" value="ECO:0007669"/>
    <property type="project" value="UniProtKB-SubCell"/>
</dbReference>
<dbReference type="InterPro" id="IPR004358">
    <property type="entry name" value="Sig_transdc_His_kin-like_C"/>
</dbReference>
<dbReference type="InterPro" id="IPR003594">
    <property type="entry name" value="HATPase_dom"/>
</dbReference>
<dbReference type="Gene3D" id="6.10.340.10">
    <property type="match status" value="1"/>
</dbReference>
<keyword evidence="9 17" id="KW-0418">Kinase</keyword>
<dbReference type="SUPFAM" id="SSF55874">
    <property type="entry name" value="ATPase domain of HSP90 chaperone/DNA topoisomerase II/histidine kinase"/>
    <property type="match status" value="1"/>
</dbReference>
<dbReference type="InterPro" id="IPR036097">
    <property type="entry name" value="HisK_dim/P_sf"/>
</dbReference>
<organism evidence="17 18">
    <name type="scientific">Candidatus Enterococcus palustris</name>
    <dbReference type="NCBI Taxonomy" id="1834189"/>
    <lineage>
        <taxon>Bacteria</taxon>
        <taxon>Bacillati</taxon>
        <taxon>Bacillota</taxon>
        <taxon>Bacilli</taxon>
        <taxon>Lactobacillales</taxon>
        <taxon>Enterococcaceae</taxon>
        <taxon>Enterococcus</taxon>
    </lineage>
</organism>
<dbReference type="Gene3D" id="1.10.287.130">
    <property type="match status" value="1"/>
</dbReference>
<evidence type="ECO:0000256" key="11">
    <source>
        <dbReference type="ARBA" id="ARBA00022989"/>
    </source>
</evidence>
<keyword evidence="11 14" id="KW-1133">Transmembrane helix</keyword>
<evidence type="ECO:0000256" key="8">
    <source>
        <dbReference type="ARBA" id="ARBA00022741"/>
    </source>
</evidence>
<evidence type="ECO:0000259" key="15">
    <source>
        <dbReference type="PROSITE" id="PS50109"/>
    </source>
</evidence>
<dbReference type="PROSITE" id="PS50885">
    <property type="entry name" value="HAMP"/>
    <property type="match status" value="1"/>
</dbReference>
<evidence type="ECO:0000256" key="6">
    <source>
        <dbReference type="ARBA" id="ARBA00022679"/>
    </source>
</evidence>
<dbReference type="PANTHER" id="PTHR45528">
    <property type="entry name" value="SENSOR HISTIDINE KINASE CPXA"/>
    <property type="match status" value="1"/>
</dbReference>
<reference evidence="18" key="1">
    <citation type="submission" date="2017-05" db="EMBL/GenBank/DDBJ databases">
        <title>The Genome Sequence of EEnterococcus faecalis 9F2_4866.</title>
        <authorList>
            <consortium name="The Broad Institute Genomics Platform"/>
            <consortium name="The Broad Institute Genomic Center for Infectious Diseases"/>
            <person name="Earl A."/>
            <person name="Manson A."/>
            <person name="Schwartman J."/>
            <person name="Gilmore M."/>
            <person name="Abouelleil A."/>
            <person name="Cao P."/>
            <person name="Chapman S."/>
            <person name="Cusick C."/>
            <person name="Shea T."/>
            <person name="Young S."/>
            <person name="Neafsey D."/>
            <person name="Nusbaum C."/>
            <person name="Birren B."/>
        </authorList>
    </citation>
    <scope>NUCLEOTIDE SEQUENCE [LARGE SCALE GENOMIC DNA]</scope>
    <source>
        <strain evidence="18">7F3_DIV0205</strain>
    </source>
</reference>
<keyword evidence="18" id="KW-1185">Reference proteome</keyword>
<keyword evidence="4" id="KW-1003">Cell membrane</keyword>
<dbReference type="SMART" id="SM00388">
    <property type="entry name" value="HisKA"/>
    <property type="match status" value="1"/>
</dbReference>
<dbReference type="Proteomes" id="UP000194948">
    <property type="component" value="Chromosome"/>
</dbReference>
<feature type="transmembrane region" description="Helical" evidence="14">
    <location>
        <begin position="7"/>
        <end position="30"/>
    </location>
</feature>
<dbReference type="SUPFAM" id="SSF47384">
    <property type="entry name" value="Homodimeric domain of signal transducing histidine kinase"/>
    <property type="match status" value="1"/>
</dbReference>
<evidence type="ECO:0000313" key="18">
    <source>
        <dbReference type="Proteomes" id="UP000194948"/>
    </source>
</evidence>
<feature type="transmembrane region" description="Helical" evidence="14">
    <location>
        <begin position="162"/>
        <end position="185"/>
    </location>
</feature>